<name>A0A646KTH9_STRJU</name>
<dbReference type="Proteomes" id="UP000419138">
    <property type="component" value="Unassembled WGS sequence"/>
</dbReference>
<comment type="caution">
    <text evidence="2">The sequence shown here is derived from an EMBL/GenBank/DDBJ whole genome shotgun (WGS) entry which is preliminary data.</text>
</comment>
<accession>A0A646KTH9</accession>
<proteinExistence type="predicted"/>
<evidence type="ECO:0000313" key="3">
    <source>
        <dbReference type="Proteomes" id="UP000419138"/>
    </source>
</evidence>
<protein>
    <submittedName>
        <fullName evidence="2">Uncharacterized protein</fullName>
    </submittedName>
</protein>
<evidence type="ECO:0000256" key="1">
    <source>
        <dbReference type="SAM" id="MobiDB-lite"/>
    </source>
</evidence>
<dbReference type="EMBL" id="VCLA01000199">
    <property type="protein sequence ID" value="MQT05171.1"/>
    <property type="molecule type" value="Genomic_DNA"/>
</dbReference>
<feature type="compositionally biased region" description="Low complexity" evidence="1">
    <location>
        <begin position="94"/>
        <end position="103"/>
    </location>
</feature>
<keyword evidence="3" id="KW-1185">Reference proteome</keyword>
<sequence>MGLNARAAPGVEQRAELVVESACHLADAVTPTAWSTAAAEDALDAIDVLAAALSQISPETAQALAAVAAATADARRHLDLPTDPEPAGEPAVPTPRTGQQTTPGTPPRPRPRRRGLGPGYRGIGTEH</sequence>
<organism evidence="2 3">
    <name type="scientific">Streptomyces jumonjinensis</name>
    <dbReference type="NCBI Taxonomy" id="1945"/>
    <lineage>
        <taxon>Bacteria</taxon>
        <taxon>Bacillati</taxon>
        <taxon>Actinomycetota</taxon>
        <taxon>Actinomycetes</taxon>
        <taxon>Kitasatosporales</taxon>
        <taxon>Streptomycetaceae</taxon>
        <taxon>Streptomyces</taxon>
    </lineage>
</organism>
<dbReference type="OrthoDB" id="4212066at2"/>
<gene>
    <name evidence="2" type="ORF">FF041_35140</name>
</gene>
<evidence type="ECO:0000313" key="2">
    <source>
        <dbReference type="EMBL" id="MQT05171.1"/>
    </source>
</evidence>
<dbReference type="AlphaFoldDB" id="A0A646KTH9"/>
<feature type="region of interest" description="Disordered" evidence="1">
    <location>
        <begin position="75"/>
        <end position="127"/>
    </location>
</feature>
<reference evidence="2 3" key="1">
    <citation type="submission" date="2019-05" db="EMBL/GenBank/DDBJ databases">
        <title>Comparative genomics and metabolomics analyses of clavulanic acid producing Streptomyces species provides insight into specialized metabolism and evolution of beta-lactam biosynthetic gene clusters.</title>
        <authorList>
            <person name="Moore M.A."/>
            <person name="Cruz-Morales P."/>
            <person name="Barona Gomez F."/>
            <person name="Kapil T."/>
        </authorList>
    </citation>
    <scope>NUCLEOTIDE SEQUENCE [LARGE SCALE GENOMIC DNA]</scope>
    <source>
        <strain evidence="2 3">NRRL 5741</strain>
    </source>
</reference>
<dbReference type="RefSeq" id="WP_153526429.1">
    <property type="nucleotide sequence ID" value="NZ_JBEPDZ010000031.1"/>
</dbReference>
<feature type="compositionally biased region" description="Gly residues" evidence="1">
    <location>
        <begin position="116"/>
        <end position="127"/>
    </location>
</feature>